<organism evidence="2 3">
    <name type="scientific">Candidatus Thermofonsia Clade 3 bacterium</name>
    <dbReference type="NCBI Taxonomy" id="2364212"/>
    <lineage>
        <taxon>Bacteria</taxon>
        <taxon>Bacillati</taxon>
        <taxon>Chloroflexota</taxon>
        <taxon>Candidatus Thermofontia</taxon>
        <taxon>Candidatus Thermofonsia Clade 3</taxon>
    </lineage>
</organism>
<dbReference type="Pfam" id="PF08020">
    <property type="entry name" value="DUF1706"/>
    <property type="match status" value="1"/>
</dbReference>
<evidence type="ECO:0000313" key="2">
    <source>
        <dbReference type="EMBL" id="PJF47763.1"/>
    </source>
</evidence>
<feature type="compositionally biased region" description="Basic and acidic residues" evidence="1">
    <location>
        <begin position="74"/>
        <end position="89"/>
    </location>
</feature>
<dbReference type="Gene3D" id="1.20.120.450">
    <property type="entry name" value="dinb family like domain"/>
    <property type="match status" value="1"/>
</dbReference>
<sequence length="168" mass="18926">MRKTEFISRIESERRALEETLARIPAEDMLAEGVVGYWSVKDTLAHIAMWYSRAVTLLFQAEHGSALQLPRSNAPDRSDINARDYASQKDRPLDRIQADFHGTHQQLIKRLSAWADEAALFDPQRYPALKGRALADALWDYTGGHSAEHRAQIESWLAGRSPLASRGA</sequence>
<dbReference type="AlphaFoldDB" id="A0A2M8QD81"/>
<evidence type="ECO:0000313" key="3">
    <source>
        <dbReference type="Proteomes" id="UP000230790"/>
    </source>
</evidence>
<proteinExistence type="predicted"/>
<gene>
    <name evidence="2" type="ORF">CUN48_07090</name>
</gene>
<dbReference type="InterPro" id="IPR034660">
    <property type="entry name" value="DinB/YfiT-like"/>
</dbReference>
<comment type="caution">
    <text evidence="2">The sequence shown here is derived from an EMBL/GenBank/DDBJ whole genome shotgun (WGS) entry which is preliminary data.</text>
</comment>
<feature type="region of interest" description="Disordered" evidence="1">
    <location>
        <begin position="69"/>
        <end position="89"/>
    </location>
</feature>
<evidence type="ECO:0008006" key="4">
    <source>
        <dbReference type="Google" id="ProtNLM"/>
    </source>
</evidence>
<name>A0A2M8QD81_9CHLR</name>
<reference evidence="2 3" key="1">
    <citation type="submission" date="2017-11" db="EMBL/GenBank/DDBJ databases">
        <title>Evolution of Phototrophy in the Chloroflexi Phylum Driven by Horizontal Gene Transfer.</title>
        <authorList>
            <person name="Ward L.M."/>
            <person name="Hemp J."/>
            <person name="Shih P.M."/>
            <person name="Mcglynn S.E."/>
            <person name="Fischer W."/>
        </authorList>
    </citation>
    <scope>NUCLEOTIDE SEQUENCE [LARGE SCALE GENOMIC DNA]</scope>
    <source>
        <strain evidence="2">JP3_7</strain>
    </source>
</reference>
<evidence type="ECO:0000256" key="1">
    <source>
        <dbReference type="SAM" id="MobiDB-lite"/>
    </source>
</evidence>
<dbReference type="Proteomes" id="UP000230790">
    <property type="component" value="Unassembled WGS sequence"/>
</dbReference>
<dbReference type="SUPFAM" id="SSF109854">
    <property type="entry name" value="DinB/YfiT-like putative metalloenzymes"/>
    <property type="match status" value="1"/>
</dbReference>
<dbReference type="EMBL" id="PGTN01000036">
    <property type="protein sequence ID" value="PJF47763.1"/>
    <property type="molecule type" value="Genomic_DNA"/>
</dbReference>
<dbReference type="InterPro" id="IPR012550">
    <property type="entry name" value="DUF1706"/>
</dbReference>
<protein>
    <recommendedName>
        <fullName evidence="4">DinB-like domain-containing protein</fullName>
    </recommendedName>
</protein>
<accession>A0A2M8QD81</accession>